<organism evidence="1 2">
    <name type="scientific">Holotrichia oblita</name>
    <name type="common">Chafer beetle</name>
    <dbReference type="NCBI Taxonomy" id="644536"/>
    <lineage>
        <taxon>Eukaryota</taxon>
        <taxon>Metazoa</taxon>
        <taxon>Ecdysozoa</taxon>
        <taxon>Arthropoda</taxon>
        <taxon>Hexapoda</taxon>
        <taxon>Insecta</taxon>
        <taxon>Pterygota</taxon>
        <taxon>Neoptera</taxon>
        <taxon>Endopterygota</taxon>
        <taxon>Coleoptera</taxon>
        <taxon>Polyphaga</taxon>
        <taxon>Scarabaeiformia</taxon>
        <taxon>Scarabaeidae</taxon>
        <taxon>Melolonthinae</taxon>
        <taxon>Holotrichia</taxon>
    </lineage>
</organism>
<comment type="caution">
    <text evidence="1">The sequence shown here is derived from an EMBL/GenBank/DDBJ whole genome shotgun (WGS) entry which is preliminary data.</text>
</comment>
<name>A0ACB9SLT6_HOLOL</name>
<protein>
    <submittedName>
        <fullName evidence="1">Host cell factor</fullName>
    </submittedName>
</protein>
<dbReference type="Proteomes" id="UP001056778">
    <property type="component" value="Chromosome 8"/>
</dbReference>
<proteinExistence type="predicted"/>
<reference evidence="1" key="1">
    <citation type="submission" date="2022-04" db="EMBL/GenBank/DDBJ databases">
        <title>Chromosome-scale genome assembly of Holotrichia oblita Faldermann.</title>
        <authorList>
            <person name="Rongchong L."/>
        </authorList>
    </citation>
    <scope>NUCLEOTIDE SEQUENCE</scope>
    <source>
        <strain evidence="1">81SQS9</strain>
    </source>
</reference>
<dbReference type="EMBL" id="CM043022">
    <property type="protein sequence ID" value="KAI4456160.1"/>
    <property type="molecule type" value="Genomic_DNA"/>
</dbReference>
<evidence type="ECO:0000313" key="1">
    <source>
        <dbReference type="EMBL" id="KAI4456160.1"/>
    </source>
</evidence>
<keyword evidence="2" id="KW-1185">Reference proteome</keyword>
<accession>A0ACB9SLT6</accession>
<evidence type="ECO:0000313" key="2">
    <source>
        <dbReference type="Proteomes" id="UP001056778"/>
    </source>
</evidence>
<sequence>METEDIKVDALEEAQQKDENKPEEAMELDQETKDALVLLSTTSKSNEDILKTLMDTDDAPMIPESECEAEKPQEPEANVPPPTETDAPALDDNTIQDTNEEKKEPNETADEKDNSESMEMETDVKEPLLEPTISQNQNTEKININENNVADKIPITENNDINKNIPVNHSVPIQHTQQQANNNKDEIENALSALASAAISHAKDTEIKTEPIEQKDPKEIWHTVGFVKGTSFNVQNYFYLDESEHDFTEDQLPDIANLPKINLEPGTAYKFRVAAINSVGKSDWSEISAFKTCVPGFPSAPSAIKIAKSVDGAHISWEPPKGEITEYSVYLAVRNNAKENVTPSSMAFVRVYSGANNSCVVPHSSLASAYVDTSTKSAIIFRIAARNEKGYGPATQVRWLQDSINKAVKRPTDEGQMLLKKTRND</sequence>
<gene>
    <name evidence="1" type="ORF">MML48_8g00015842</name>
</gene>